<evidence type="ECO:0000256" key="4">
    <source>
        <dbReference type="ARBA" id="ARBA00010441"/>
    </source>
</evidence>
<comment type="pathway">
    <text evidence="17">Phospholipid metabolism; phosphatidylethanolamine biosynthesis; phosphatidylethanolamine from CDP-diacylglycerol: step 1/2.</text>
</comment>
<feature type="transmembrane region" description="Helical" evidence="20">
    <location>
        <begin position="176"/>
        <end position="194"/>
    </location>
</feature>
<dbReference type="PANTHER" id="PTHR14269:SF61">
    <property type="entry name" value="CDP-DIACYLGLYCEROL--SERINE O-PHOSPHATIDYLTRANSFERASE"/>
    <property type="match status" value="1"/>
</dbReference>
<evidence type="ECO:0000256" key="5">
    <source>
        <dbReference type="ARBA" id="ARBA00013174"/>
    </source>
</evidence>
<evidence type="ECO:0000256" key="8">
    <source>
        <dbReference type="ARBA" id="ARBA00022679"/>
    </source>
</evidence>
<evidence type="ECO:0000256" key="16">
    <source>
        <dbReference type="ARBA" id="ARBA00032361"/>
    </source>
</evidence>
<sequence>MSTTPPLPPVSGDIPTRQLQQQSSAIADSDDEDIVNNNNNTNTNTNTNINTNQNKNETQSSSLLQQQHHKLSPEEQAAADDARIAALDQQLHDQQLRERPRTRRRSSFFSPSPAPPSPNAREIKAFTDDSRHFSMIRQLHMADYITLMNACCGFMSIVSLLAHLTSEKGLASGNNYYLNRAMLLVPLGLFFDFLDGRVARWRHKASLMGQELDSLADLVSFGVAPASIAYTIGFRTTLDTAALAIFVLCGLTRLARFNVTVANIPKDAKTGKSKYFEGTPIPTTLVLVAIMYYFVATGKTGHTNIPGGVLWDGHWAQVHPLVGLFLISGSAMISKSLKVPKI</sequence>
<feature type="transmembrane region" description="Helical" evidence="20">
    <location>
        <begin position="238"/>
        <end position="255"/>
    </location>
</feature>
<dbReference type="Proteomes" id="UP000398389">
    <property type="component" value="Unassembled WGS sequence"/>
</dbReference>
<protein>
    <recommendedName>
        <fullName evidence="6">CDP-diacylglycerol--serine O-phosphatidyltransferase</fullName>
        <ecNumber evidence="5">2.7.8.8</ecNumber>
    </recommendedName>
    <alternativeName>
        <fullName evidence="16">Phosphatidylserine synthase</fullName>
    </alternativeName>
</protein>
<comment type="subcellular location">
    <subcellularLocation>
        <location evidence="2">Endoplasmic reticulum membrane</location>
        <topology evidence="2">Multi-pass membrane protein</topology>
    </subcellularLocation>
</comment>
<comment type="pathway">
    <text evidence="3">Lipid metabolism.</text>
</comment>
<keyword evidence="15" id="KW-1208">Phospholipid metabolism</keyword>
<evidence type="ECO:0000313" key="22">
    <source>
        <dbReference type="Proteomes" id="UP000398389"/>
    </source>
</evidence>
<feature type="region of interest" description="Disordered" evidence="19">
    <location>
        <begin position="92"/>
        <end position="120"/>
    </location>
</feature>
<dbReference type="EMBL" id="CABVLU010000005">
    <property type="protein sequence ID" value="VVT58522.1"/>
    <property type="molecule type" value="Genomic_DNA"/>
</dbReference>
<dbReference type="GO" id="GO:0003882">
    <property type="term" value="F:CDP-diacylglycerol-serine O-phosphatidyltransferase activity"/>
    <property type="evidence" value="ECO:0007669"/>
    <property type="project" value="UniProtKB-EC"/>
</dbReference>
<evidence type="ECO:0000256" key="2">
    <source>
        <dbReference type="ARBA" id="ARBA00004477"/>
    </source>
</evidence>
<feature type="transmembrane region" description="Helical" evidence="20">
    <location>
        <begin position="144"/>
        <end position="164"/>
    </location>
</feature>
<comment type="similarity">
    <text evidence="4 18">Belongs to the CDP-alcohol phosphatidyltransferase class-I family.</text>
</comment>
<evidence type="ECO:0000256" key="3">
    <source>
        <dbReference type="ARBA" id="ARBA00005189"/>
    </source>
</evidence>
<feature type="region of interest" description="Disordered" evidence="19">
    <location>
        <begin position="1"/>
        <end position="78"/>
    </location>
</feature>
<feature type="transmembrane region" description="Helical" evidence="20">
    <location>
        <begin position="275"/>
        <end position="295"/>
    </location>
</feature>
<keyword evidence="10" id="KW-0256">Endoplasmic reticulum</keyword>
<dbReference type="InterPro" id="IPR050324">
    <property type="entry name" value="CDP-alcohol_PTase-I"/>
</dbReference>
<keyword evidence="14" id="KW-0594">Phospholipid biosynthesis</keyword>
<keyword evidence="9 20" id="KW-0812">Transmembrane</keyword>
<dbReference type="GO" id="GO:0005789">
    <property type="term" value="C:endoplasmic reticulum membrane"/>
    <property type="evidence" value="ECO:0007669"/>
    <property type="project" value="UniProtKB-SubCell"/>
</dbReference>
<evidence type="ECO:0000256" key="19">
    <source>
        <dbReference type="SAM" id="MobiDB-lite"/>
    </source>
</evidence>
<dbReference type="InterPro" id="IPR000462">
    <property type="entry name" value="CDP-OH_P_trans"/>
</dbReference>
<proteinExistence type="inferred from homology"/>
<keyword evidence="12" id="KW-0443">Lipid metabolism</keyword>
<evidence type="ECO:0000313" key="21">
    <source>
        <dbReference type="EMBL" id="VVT58522.1"/>
    </source>
</evidence>
<dbReference type="GO" id="GO:0006659">
    <property type="term" value="P:phosphatidylserine biosynthetic process"/>
    <property type="evidence" value="ECO:0007669"/>
    <property type="project" value="UniProtKB-ARBA"/>
</dbReference>
<evidence type="ECO:0000256" key="1">
    <source>
        <dbReference type="ARBA" id="ARBA00000287"/>
    </source>
</evidence>
<name>A0A5E8C557_9ASCO</name>
<evidence type="ECO:0000256" key="10">
    <source>
        <dbReference type="ARBA" id="ARBA00022824"/>
    </source>
</evidence>
<evidence type="ECO:0000256" key="9">
    <source>
        <dbReference type="ARBA" id="ARBA00022692"/>
    </source>
</evidence>
<dbReference type="FunFam" id="1.20.120.1760:FF:000022">
    <property type="entry name" value="CDP-diacylglycerol--serine O-phosphatidyltransferase"/>
    <property type="match status" value="1"/>
</dbReference>
<organism evidence="21 22">
    <name type="scientific">Magnusiomyces paraingens</name>
    <dbReference type="NCBI Taxonomy" id="2606893"/>
    <lineage>
        <taxon>Eukaryota</taxon>
        <taxon>Fungi</taxon>
        <taxon>Dikarya</taxon>
        <taxon>Ascomycota</taxon>
        <taxon>Saccharomycotina</taxon>
        <taxon>Dipodascomycetes</taxon>
        <taxon>Dipodascales</taxon>
        <taxon>Dipodascaceae</taxon>
        <taxon>Magnusiomyces</taxon>
    </lineage>
</organism>
<dbReference type="AlphaFoldDB" id="A0A5E8C557"/>
<dbReference type="Pfam" id="PF01066">
    <property type="entry name" value="CDP-OH_P_transf"/>
    <property type="match status" value="1"/>
</dbReference>
<reference evidence="21 22" key="1">
    <citation type="submission" date="2019-09" db="EMBL/GenBank/DDBJ databases">
        <authorList>
            <person name="Brejova B."/>
        </authorList>
    </citation>
    <scope>NUCLEOTIDE SEQUENCE [LARGE SCALE GENOMIC DNA]</scope>
</reference>
<feature type="compositionally biased region" description="Low complexity" evidence="19">
    <location>
        <begin position="36"/>
        <end position="66"/>
    </location>
</feature>
<dbReference type="InterPro" id="IPR004533">
    <property type="entry name" value="CDP-diaglyc--ser_O-PTrfase"/>
</dbReference>
<evidence type="ECO:0000256" key="18">
    <source>
        <dbReference type="RuleBase" id="RU003750"/>
    </source>
</evidence>
<evidence type="ECO:0000256" key="17">
    <source>
        <dbReference type="ARBA" id="ARBA00060701"/>
    </source>
</evidence>
<dbReference type="EC" id="2.7.8.8" evidence="5"/>
<dbReference type="NCBIfam" id="TIGR00473">
    <property type="entry name" value="pssA"/>
    <property type="match status" value="1"/>
</dbReference>
<dbReference type="Gene3D" id="1.20.120.1760">
    <property type="match status" value="1"/>
</dbReference>
<keyword evidence="22" id="KW-1185">Reference proteome</keyword>
<evidence type="ECO:0000256" key="14">
    <source>
        <dbReference type="ARBA" id="ARBA00023209"/>
    </source>
</evidence>
<dbReference type="OrthoDB" id="448573at2759"/>
<evidence type="ECO:0000256" key="20">
    <source>
        <dbReference type="SAM" id="Phobius"/>
    </source>
</evidence>
<evidence type="ECO:0000256" key="12">
    <source>
        <dbReference type="ARBA" id="ARBA00023098"/>
    </source>
</evidence>
<dbReference type="RefSeq" id="XP_031856853.1">
    <property type="nucleotide sequence ID" value="XM_032000962.1"/>
</dbReference>
<gene>
    <name evidence="21" type="ORF">SAPINGB_P006251</name>
</gene>
<keyword evidence="8 18" id="KW-0808">Transferase</keyword>
<evidence type="ECO:0000256" key="11">
    <source>
        <dbReference type="ARBA" id="ARBA00022989"/>
    </source>
</evidence>
<feature type="transmembrane region" description="Helical" evidence="20">
    <location>
        <begin position="315"/>
        <end position="333"/>
    </location>
</feature>
<dbReference type="InterPro" id="IPR048254">
    <property type="entry name" value="CDP_ALCOHOL_P_TRANSF_CS"/>
</dbReference>
<evidence type="ECO:0000256" key="13">
    <source>
        <dbReference type="ARBA" id="ARBA00023136"/>
    </source>
</evidence>
<comment type="catalytic activity">
    <reaction evidence="1">
        <text>a CDP-1,2-diacyl-sn-glycerol + L-serine = a 1,2-diacyl-sn-glycero-3-phospho-L-serine + CMP + H(+)</text>
        <dbReference type="Rhea" id="RHEA:16913"/>
        <dbReference type="ChEBI" id="CHEBI:15378"/>
        <dbReference type="ChEBI" id="CHEBI:33384"/>
        <dbReference type="ChEBI" id="CHEBI:57262"/>
        <dbReference type="ChEBI" id="CHEBI:58332"/>
        <dbReference type="ChEBI" id="CHEBI:60377"/>
        <dbReference type="EC" id="2.7.8.8"/>
    </reaction>
</comment>
<evidence type="ECO:0000256" key="15">
    <source>
        <dbReference type="ARBA" id="ARBA00023264"/>
    </source>
</evidence>
<accession>A0A5E8C557</accession>
<evidence type="ECO:0000256" key="6">
    <source>
        <dbReference type="ARBA" id="ARBA00017171"/>
    </source>
</evidence>
<dbReference type="InterPro" id="IPR043130">
    <property type="entry name" value="CDP-OH_PTrfase_TM_dom"/>
</dbReference>
<keyword evidence="11 20" id="KW-1133">Transmembrane helix</keyword>
<keyword evidence="7" id="KW-0444">Lipid biosynthesis</keyword>
<dbReference type="PROSITE" id="PS00379">
    <property type="entry name" value="CDP_ALCOHOL_P_TRANSF"/>
    <property type="match status" value="1"/>
</dbReference>
<dbReference type="PANTHER" id="PTHR14269">
    <property type="entry name" value="CDP-DIACYLGLYCEROL--GLYCEROL-3-PHOSPHATE 3-PHOSPHATIDYLTRANSFERASE-RELATED"/>
    <property type="match status" value="1"/>
</dbReference>
<keyword evidence="13 20" id="KW-0472">Membrane</keyword>
<evidence type="ECO:0000256" key="7">
    <source>
        <dbReference type="ARBA" id="ARBA00022516"/>
    </source>
</evidence>
<dbReference type="GeneID" id="43585062"/>